<dbReference type="CDD" id="cd04848">
    <property type="entry name" value="Peptidases_S8_Autotransporter_serine_protease_like"/>
    <property type="match status" value="1"/>
</dbReference>
<evidence type="ECO:0000313" key="9">
    <source>
        <dbReference type="EMBL" id="GEO39422.1"/>
    </source>
</evidence>
<dbReference type="EMBL" id="BJYZ01000016">
    <property type="protein sequence ID" value="GEO39422.1"/>
    <property type="molecule type" value="Genomic_DNA"/>
</dbReference>
<evidence type="ECO:0000256" key="4">
    <source>
        <dbReference type="ARBA" id="ARBA00022801"/>
    </source>
</evidence>
<dbReference type="AlphaFoldDB" id="A0A512DSG9"/>
<dbReference type="Gene3D" id="3.40.50.200">
    <property type="entry name" value="Peptidase S8/S53 domain"/>
    <property type="match status" value="1"/>
</dbReference>
<name>A0A512DSG9_9PROT</name>
<feature type="compositionally biased region" description="Gly residues" evidence="7">
    <location>
        <begin position="1"/>
        <end position="12"/>
    </location>
</feature>
<dbReference type="PROSITE" id="PS00137">
    <property type="entry name" value="SUBTILASE_HIS"/>
    <property type="match status" value="1"/>
</dbReference>
<feature type="compositionally biased region" description="Low complexity" evidence="7">
    <location>
        <begin position="13"/>
        <end position="28"/>
    </location>
</feature>
<feature type="compositionally biased region" description="Low complexity" evidence="7">
    <location>
        <begin position="443"/>
        <end position="454"/>
    </location>
</feature>
<evidence type="ECO:0000256" key="5">
    <source>
        <dbReference type="ARBA" id="ARBA00022825"/>
    </source>
</evidence>
<feature type="active site" description="Charge relay system" evidence="6">
    <location>
        <position position="68"/>
    </location>
</feature>
<dbReference type="Pfam" id="PF00082">
    <property type="entry name" value="Peptidase_S8"/>
    <property type="match status" value="1"/>
</dbReference>
<dbReference type="GO" id="GO:0006508">
    <property type="term" value="P:proteolysis"/>
    <property type="evidence" value="ECO:0007669"/>
    <property type="project" value="UniProtKB-KW"/>
</dbReference>
<evidence type="ECO:0000313" key="10">
    <source>
        <dbReference type="Proteomes" id="UP000321523"/>
    </source>
</evidence>
<protein>
    <recommendedName>
        <fullName evidence="8">Peptidase S8/S53 domain-containing protein</fullName>
    </recommendedName>
</protein>
<dbReference type="GO" id="GO:0004252">
    <property type="term" value="F:serine-type endopeptidase activity"/>
    <property type="evidence" value="ECO:0007669"/>
    <property type="project" value="UniProtKB-UniRule"/>
</dbReference>
<feature type="active site" description="Charge relay system" evidence="6">
    <location>
        <position position="104"/>
    </location>
</feature>
<dbReference type="PROSITE" id="PS00138">
    <property type="entry name" value="SUBTILASE_SER"/>
    <property type="match status" value="1"/>
</dbReference>
<keyword evidence="3" id="KW-0732">Signal</keyword>
<dbReference type="InterPro" id="IPR023828">
    <property type="entry name" value="Peptidase_S8_Ser-AS"/>
</dbReference>
<dbReference type="InterPro" id="IPR000209">
    <property type="entry name" value="Peptidase_S8/S53_dom"/>
</dbReference>
<dbReference type="PANTHER" id="PTHR43806:SF11">
    <property type="entry name" value="CEREVISIN-RELATED"/>
    <property type="match status" value="1"/>
</dbReference>
<dbReference type="InterPro" id="IPR034061">
    <property type="entry name" value="Peptidases_S8_Autotransporter"/>
</dbReference>
<comment type="similarity">
    <text evidence="1 6">Belongs to the peptidase S8 family.</text>
</comment>
<keyword evidence="5 6" id="KW-0720">Serine protease</keyword>
<dbReference type="Proteomes" id="UP000321523">
    <property type="component" value="Unassembled WGS sequence"/>
</dbReference>
<feature type="region of interest" description="Disordered" evidence="7">
    <location>
        <begin position="1"/>
        <end position="28"/>
    </location>
</feature>
<reference evidence="9 10" key="1">
    <citation type="submission" date="2019-07" db="EMBL/GenBank/DDBJ databases">
        <title>Whole genome shotgun sequence of Skermanella aerolata NBRC 106429.</title>
        <authorList>
            <person name="Hosoyama A."/>
            <person name="Uohara A."/>
            <person name="Ohji S."/>
            <person name="Ichikawa N."/>
        </authorList>
    </citation>
    <scope>NUCLEOTIDE SEQUENCE [LARGE SCALE GENOMIC DNA]</scope>
    <source>
        <strain evidence="9 10">NBRC 106429</strain>
    </source>
</reference>
<evidence type="ECO:0000256" key="1">
    <source>
        <dbReference type="ARBA" id="ARBA00011073"/>
    </source>
</evidence>
<sequence>MLAGCGGGGGGPSPTTSNAPPASAAPADPTAAFDTAEYRLNAGLKQINASSAYAKGIDGTGQTVALVDSGINMTLAEFAGAIHPASTDIVTERAGQAVTDLDGHGTAVSSVIAARKNGAQTHGVAYNARIMAIRTDAYTATAGKSSGEYFTEDIARATTYAVTNGAGIINYSLGGEGVMPLNLAAALSEAASRDVILVASAGNNGKDTVTNLIAMWVTSTDATGHGIAVGSVNSANQISSFSNKAGSSANFYVVAPGEAIRAVNNAGNDVTVTGTSMATPHVSGAAALLKQAFPNLTGAQIVDLILRTATDLGAPGTDPVYGRGLLNVAAAMAPVGTASIPTGTTVGGASVPLGTSSLRLGAAFGDALATSGALRNSIMLDDYQRAYSVDLTSRVARPQPQHDLVNWLGGDRSYDTVATPFGTTGQASFSDRTTDRRTVEPTRQGSGRSFSFSSKLGTSTDIGVAAGRPMAARFGVDADSPVVLDTISGDPARSAFLDLADSGRNVSIRTDLGDGVSVATGFASRREEDYLKYGDSRSWSDYGDREVVMGEVRKSWDGGRVGIQFGQLTERGSALDSSGGSAFAFDAPVTTRFGGVFAAFDLKLVELFGSWQYGTTADTQLGNGLIRRLSGVRSDAWTVGFARNDVVSAQDRISISLSQPLRVSAGRADIDAPTGTTADGTILRESGSASLTPSGREIDVELAYRILLSDKEELSTGALVQTSPGHVEGAAPAFATAVRYKRRF</sequence>
<feature type="region of interest" description="Disordered" evidence="7">
    <location>
        <begin position="669"/>
        <end position="692"/>
    </location>
</feature>
<dbReference type="InterPro" id="IPR022398">
    <property type="entry name" value="Peptidase_S8_His-AS"/>
</dbReference>
<comment type="caution">
    <text evidence="9">The sequence shown here is derived from an EMBL/GenBank/DDBJ whole genome shotgun (WGS) entry which is preliminary data.</text>
</comment>
<keyword evidence="4 6" id="KW-0378">Hydrolase</keyword>
<evidence type="ECO:0000256" key="6">
    <source>
        <dbReference type="PROSITE-ProRule" id="PRU01240"/>
    </source>
</evidence>
<accession>A0A512DSG9</accession>
<dbReference type="InterPro" id="IPR036852">
    <property type="entry name" value="Peptidase_S8/S53_dom_sf"/>
</dbReference>
<dbReference type="InterPro" id="IPR015500">
    <property type="entry name" value="Peptidase_S8_subtilisin-rel"/>
</dbReference>
<dbReference type="PRINTS" id="PR00723">
    <property type="entry name" value="SUBTILISIN"/>
</dbReference>
<feature type="domain" description="Peptidase S8/S53" evidence="8">
    <location>
        <begin position="59"/>
        <end position="324"/>
    </location>
</feature>
<dbReference type="SUPFAM" id="SSF52743">
    <property type="entry name" value="Subtilisin-like"/>
    <property type="match status" value="1"/>
</dbReference>
<keyword evidence="10" id="KW-1185">Reference proteome</keyword>
<organism evidence="9 10">
    <name type="scientific">Skermanella aerolata</name>
    <dbReference type="NCBI Taxonomy" id="393310"/>
    <lineage>
        <taxon>Bacteria</taxon>
        <taxon>Pseudomonadati</taxon>
        <taxon>Pseudomonadota</taxon>
        <taxon>Alphaproteobacteria</taxon>
        <taxon>Rhodospirillales</taxon>
        <taxon>Azospirillaceae</taxon>
        <taxon>Skermanella</taxon>
    </lineage>
</organism>
<keyword evidence="2 6" id="KW-0645">Protease</keyword>
<evidence type="ECO:0000256" key="2">
    <source>
        <dbReference type="ARBA" id="ARBA00022670"/>
    </source>
</evidence>
<evidence type="ECO:0000256" key="3">
    <source>
        <dbReference type="ARBA" id="ARBA00022729"/>
    </source>
</evidence>
<evidence type="ECO:0000256" key="7">
    <source>
        <dbReference type="SAM" id="MobiDB-lite"/>
    </source>
</evidence>
<feature type="region of interest" description="Disordered" evidence="7">
    <location>
        <begin position="420"/>
        <end position="454"/>
    </location>
</feature>
<feature type="active site" description="Charge relay system" evidence="6">
    <location>
        <position position="276"/>
    </location>
</feature>
<gene>
    <name evidence="9" type="ORF">SAE02_35700</name>
</gene>
<dbReference type="InterPro" id="IPR050131">
    <property type="entry name" value="Peptidase_S8_subtilisin-like"/>
</dbReference>
<feature type="compositionally biased region" description="Polar residues" evidence="7">
    <location>
        <begin position="421"/>
        <end position="431"/>
    </location>
</feature>
<dbReference type="PROSITE" id="PS51892">
    <property type="entry name" value="SUBTILASE"/>
    <property type="match status" value="1"/>
</dbReference>
<dbReference type="PANTHER" id="PTHR43806">
    <property type="entry name" value="PEPTIDASE S8"/>
    <property type="match status" value="1"/>
</dbReference>
<evidence type="ECO:0000259" key="8">
    <source>
        <dbReference type="Pfam" id="PF00082"/>
    </source>
</evidence>
<proteinExistence type="inferred from homology"/>